<dbReference type="NCBIfam" id="TIGR01633">
    <property type="entry name" value="phi3626_gp14_N"/>
    <property type="match status" value="1"/>
</dbReference>
<evidence type="ECO:0000259" key="1">
    <source>
        <dbReference type="Pfam" id="PF05709"/>
    </source>
</evidence>
<dbReference type="InterPro" id="IPR008841">
    <property type="entry name" value="Siphovirus-type_tail_N"/>
</dbReference>
<dbReference type="AlphaFoldDB" id="A0A926RT82"/>
<comment type="caution">
    <text evidence="3">The sequence shown here is derived from an EMBL/GenBank/DDBJ whole genome shotgun (WGS) entry which is preliminary data.</text>
</comment>
<dbReference type="Pfam" id="PF05709">
    <property type="entry name" value="Sipho_tail"/>
    <property type="match status" value="1"/>
</dbReference>
<dbReference type="RefSeq" id="WP_191141985.1">
    <property type="nucleotide sequence ID" value="NZ_JACXAH010000011.1"/>
</dbReference>
<feature type="domain" description="Siphovirus-type tail component C-terminal" evidence="2">
    <location>
        <begin position="401"/>
        <end position="479"/>
    </location>
</feature>
<proteinExistence type="predicted"/>
<name>A0A926RT82_9BACL</name>
<protein>
    <submittedName>
        <fullName evidence="3">Phage tail family protein</fullName>
    </submittedName>
</protein>
<dbReference type="InterPro" id="IPR054738">
    <property type="entry name" value="Siphovirus-type_tail_C"/>
</dbReference>
<accession>A0A926RT82</accession>
<evidence type="ECO:0000313" key="4">
    <source>
        <dbReference type="Proteomes" id="UP000661691"/>
    </source>
</evidence>
<organism evidence="3 4">
    <name type="scientific">Polycladospora coralii</name>
    <dbReference type="NCBI Taxonomy" id="2771432"/>
    <lineage>
        <taxon>Bacteria</taxon>
        <taxon>Bacillati</taxon>
        <taxon>Bacillota</taxon>
        <taxon>Bacilli</taxon>
        <taxon>Bacillales</taxon>
        <taxon>Thermoactinomycetaceae</taxon>
        <taxon>Polycladospora</taxon>
    </lineage>
</organism>
<dbReference type="Proteomes" id="UP000661691">
    <property type="component" value="Unassembled WGS sequence"/>
</dbReference>
<feature type="domain" description="Siphovirus-type tail component RIFT-related" evidence="1">
    <location>
        <begin position="20"/>
        <end position="120"/>
    </location>
</feature>
<dbReference type="Gene3D" id="2.40.30.200">
    <property type="match status" value="1"/>
</dbReference>
<sequence>MAIKFNDVVIPDFVIVNAVKTTSIPPISQKVITVPGKAGSYDFGNTLDNREITVDYTIVSKSSRDLRQKTRELANWLYYEEAKKLVLLDEPDKYYLCKLSGSTDLEEVAHIGQGSLTFVCTDPFSYGEETTIQLNPADENPIEVENDGGITASPIIEMTFTEDTTEFGILSGDEFMYFGKPAPVGRVITPKRSLVLNDDCSSISNWTTGSYADGAIIQGSFRSDGEKMLVDKFDTTENQIGWHGPALVKTLDNNETIQDFTAEFRFTFRPKDIKNVQRLELYLLDVNGASIGKIALIDAWSSSNRTRVGARAGALGTGYYFVNTEVGTNYYSSFYGYMRIKRSGKHWRFGIGKIIDGNYWDSWSTRYYDNDEKFMEKLAAVQIHTAAHGKYTPREQVYIHNVRVWKNNTLSDEEIPYVFQEGDQLKIDCGTGTILKNNEPFYEPLDPGSTFIQLEKGSNGIATVPAIIKNGKITYQKRWL</sequence>
<dbReference type="Pfam" id="PF22768">
    <property type="entry name" value="SPP1_Dit"/>
    <property type="match status" value="1"/>
</dbReference>
<dbReference type="InterPro" id="IPR006520">
    <property type="entry name" value="Dit_BPSPP_N"/>
</dbReference>
<dbReference type="EMBL" id="JACXAH010000011">
    <property type="protein sequence ID" value="MBD1372495.1"/>
    <property type="molecule type" value="Genomic_DNA"/>
</dbReference>
<evidence type="ECO:0000313" key="3">
    <source>
        <dbReference type="EMBL" id="MBD1372495.1"/>
    </source>
</evidence>
<evidence type="ECO:0000259" key="2">
    <source>
        <dbReference type="Pfam" id="PF22768"/>
    </source>
</evidence>
<keyword evidence="4" id="KW-1185">Reference proteome</keyword>
<reference evidence="3" key="1">
    <citation type="submission" date="2020-09" db="EMBL/GenBank/DDBJ databases">
        <title>A novel bacterium of genus Hazenella, isolated from South China Sea.</title>
        <authorList>
            <person name="Huang H."/>
            <person name="Mo K."/>
            <person name="Hu Y."/>
        </authorList>
    </citation>
    <scope>NUCLEOTIDE SEQUENCE</scope>
    <source>
        <strain evidence="3">IB182357</strain>
    </source>
</reference>
<gene>
    <name evidence="3" type="ORF">IC620_09005</name>
</gene>
<dbReference type="Gene3D" id="2.60.120.860">
    <property type="match status" value="1"/>
</dbReference>